<evidence type="ECO:0000313" key="11">
    <source>
        <dbReference type="RefSeq" id="XP_022244927.1"/>
    </source>
</evidence>
<dbReference type="InterPro" id="IPR056530">
    <property type="entry name" value="UBR4-like_dom"/>
</dbReference>
<feature type="region of interest" description="UBR4 E3 catalytic module" evidence="7">
    <location>
        <begin position="4752"/>
        <end position="5223"/>
    </location>
</feature>
<feature type="region of interest" description="Disordered" evidence="8">
    <location>
        <begin position="2779"/>
        <end position="2800"/>
    </location>
</feature>
<evidence type="ECO:0000256" key="5">
    <source>
        <dbReference type="ARBA" id="ARBA00022860"/>
    </source>
</evidence>
<dbReference type="GeneID" id="106462088"/>
<feature type="domain" description="UBR-type" evidence="9">
    <location>
        <begin position="1674"/>
        <end position="1747"/>
    </location>
</feature>
<feature type="region of interest" description="Disordered" evidence="8">
    <location>
        <begin position="1776"/>
        <end position="1806"/>
    </location>
</feature>
<evidence type="ECO:0000256" key="2">
    <source>
        <dbReference type="ARBA" id="ARBA00022723"/>
    </source>
</evidence>
<dbReference type="Pfam" id="PF02207">
    <property type="entry name" value="zf-UBR"/>
    <property type="match status" value="1"/>
</dbReference>
<keyword evidence="10" id="KW-1185">Reference proteome</keyword>
<evidence type="ECO:0000256" key="6">
    <source>
        <dbReference type="PROSITE-ProRule" id="PRU00508"/>
    </source>
</evidence>
<dbReference type="Proteomes" id="UP000694941">
    <property type="component" value="Unplaced"/>
</dbReference>
<evidence type="ECO:0000256" key="8">
    <source>
        <dbReference type="SAM" id="MobiDB-lite"/>
    </source>
</evidence>
<evidence type="ECO:0000313" key="10">
    <source>
        <dbReference type="Proteomes" id="UP000694941"/>
    </source>
</evidence>
<proteinExistence type="inferred from homology"/>
<dbReference type="CDD" id="cd19680">
    <property type="entry name" value="UBR-box_UBR4"/>
    <property type="match status" value="1"/>
</dbReference>
<feature type="zinc finger region" description="UBR-type" evidence="6">
    <location>
        <begin position="1674"/>
        <end position="1747"/>
    </location>
</feature>
<keyword evidence="2" id="KW-0479">Metal-binding</keyword>
<sequence length="5229" mass="581032">MASVDAGDWMCDVISILTSSQNSVNKSHIPQIVKSILYSKEKLLNHEEETENFYAPYAALCAHYISVNAAEIKRSQVPVTGQACKVLLQYLLQKLQTFTEQSCLLQKQIMNLIRCFCKNDSALQRADIMTLTTMLKSAKIPSDFLLQKAPGHEFYKEDVRETKPHRLDQNTSILEQLMTPLLEIPGERKTRGTGILEQDSDSTVIQLPDQGEETKALLFSKNTISLQQLNGGDILLEMCLALPSVHHYVSQLNDTLAGKGLGVPSCVAGALLVSSSYRTVMNDISIVGRALNLQVLEPLTEERLQKLTTIALGCLYTSIAVATASSILMISGNPPTKGIGAHKDDENDNCVVSIVKISLETYNTVSTVIHSSARAGGHNLQNLHLGGSWLLLTGLQNMLNLYPLNPTDKGREGSSKSKGTSDPSSGSKPKEPPLPKQNMMKIQQGFGVLFVALASQAVSLMTNLLVDLQVETGITEEQPTSFLSQPTQPLVAEDMTKHLTAWQRVHKLTSNLNLINLLFSIASVNYRKACMLKRIQKQPVDGDGFSTSDSNTYYEDDFSSSDDSSDDEDDDSEPILGQWFEETLAPEDCGVTVTPGPPATTPSDSDVRNGKPAQGQASESASLIPEKGEPHGYIRLACRIFNFLNNYFVSSENLYIRDYLRSKLGESQMVVLAGIIKDLDRETSRSETGTISIYFGAELSQLYDDFSRSLARFLHNLMATKTLSDGLQNVLLAQMGVNPWNQEDWPLQVYSRTLSILAQVLLLRQQREKDELRSESEAACSLILQRFLNTLKKVILTPGSVSIIEEGEDVNVEHAQLLLFLFHNLQLMQKKKILLLTGQTILDVAPIVESPKKDFQIIYLSRLLLIFEYMMKNLYDAPSSLIDQVTVNLFSSLTGPTISEKDNTRGHSRMFFACQELEENYSKNLPSDDVPVCVMKPRFYNLTNVDINTQDVPKLDGFACSFTLGTPDVLKYSALYSALSSLLTVTRQCDISEKLSFLGVCAVQYTFSCVWRLLLCLPPSVSSLESLATSSQSLAPSQLLMSAVWSPRCNQQVFFYGWIKDALVKQGLTTQKAEALLRSVTKNTGNVRYDIKIVKEFINKQLTEGPVSLNGPIFKDDLPELLDMITLEAIVAKLQMGLDACFAKPKSDSLGSEAKEFSQELLPVVLQLVEMYSTCIRWSLLHQMSQNSSNDTSPSTRTLQAYDLVLRMSSSQCAKISSFALAIAGYLPASLRGILDKWNSCSVALCNWRNDFTKDVIPSEGYVCTVTNSHISTLSEYAAFTTNPNTKRLLRQLVRFAGDLMIWCPDNFRTQQIIRSMLPLLLDSTTESVSEPATLALDRFIGSADSEECLPYIYQEVLARSYDLLIDYSSGVSEVDEKIFHECLKFMEGLLDKQMGKKALEKFFTENPEKDMINILLSASNENLSPTYGTRVLKFFSKLFQQVEKNPSDKTLEKLCSTLSKMSKLSKLDTSALHHWLEKIISGAPSQLEGDEGSMQENRLLLQSLTSYIVKENSAVGEEVANAILSALIPMGSKILSPASEGIGFSELMVVMATLAGAGSGSGHLQLFKAATGWLELCKKYLVQKDVLEKLEDNVPGGKHQIMMESTCYLLSYLADVVGALKMQNERGSVSSRSGATSPPCDGEFHHPEIDSDWAEEIGPDEDESAGEDSDEDSICNKLCTFTMTQKEFMNQHWYHCHTCKMIDGVGVCTVCAKVCHKDHDVTYAKFGSFFCDCGAKEDGTCQALVKRSALPGPESGTSASVTSAFPFSSETILPSSLRRRQSSPTPGSSNLDRGGSSLNGGDGKKSFDEALKHKQALAKLLESFRDALISHMGSTGLPGIILSLLQYLLPAVVKSCQRNSPIGSSTRAMRALHELHTQDKALEHTDQLMVQTLGSQEGAFENVRMNYSGDQGQTIRQLINGHMIHRVAMCCLASPLGKRQHLAVSLEKGKITILQLSALLKQADSSKRKLTLTRLASAPVPFTVLSIAGNLCNEDFLAVCGLKDCHVLSFNSTGSVSDHIVLHPQLEGNNYIIKALWLPGCQTKLAVVSADFIKIYDLSQDALSPQFYFLLPSGKIRDSCFVFTEDGQQHLLIMSSAGHIYYQPLLEESSAQHGPFYVTNIMEIKHTDTKDTNGTVAGGGVSIYYSHTMQLLFFSYSNSKSFIAPLPKMTPEISLLFQIHFASSNGNDSKSNPQPLCQWSEIPQHPGLVLALMQSSNNPVTLMVKPDSIQVQEIKYMTAKSKITDLVALRHLTYNGETRTTLILLCEDGSLRIYMANQESTGFWLMPAFQPTPLPSSKPSKKKKTAKSGRPPGAVNFPVDFFEQCTSLSDVEFGGNDVLQIYNTQQLKHRLNTTAMYIASTKPTGFSVEVTNTDNSMVMVGARVLLGSQDSQRVPSYIEVFGRCVQVSLTRNRWFDLPFTHEESLTADKKLTITFGPSSDPSGITMVDSIKIYGKSKENFGWPEDSEDFPSATGTSLPVTGPVIGMDSDGIPAAPLPLTPTDRLVSSILEVFDGCFSVRCNTEGEKELRDNALDLATNLLTLPTPPIVHQHVKALLATLHYTQAAYSSHKDQALLNYVIQCLNTNQDIQSHEDLDGEAFYRLVAIARGVAVSRPSNLVQFAENHERTLTADSSDTVEVSDLEAADHLTPLPTSPKPQNNNPDHGESPGRRSPRQSSAVDPNHFLIQLTDSFWRLHAQRPKNHAIAPVSRHGLVHIDATVQALVEVIHAFTSCDLENVPLAAKLYVRLLLSDDTAISFAAKDALVRLLRPRLRRRKVFIPSPPHCSTPGKGETQDTETTDSRTLSQAQATVQAAPQVQRAVQTQSQNQVSQEEQQDFEMVEGLEPVVLLPGENESVGANLEALIAGQASFPPLLDIPPDADDETMVELAIALSLQDQPGHSESLGLQSLSLRSQGPQRASSLEGGHYSDTTASAGASDDEGSTAATDGSTLRTSPAEQGGSAGSESGGSGVDSITGEHNVSGRSSAYGDNVHESTTTGARSETSSVGVPSTSMPHEAEGLELETDVDTSYRLHSLRLILLEKLLQYLPELRDVAGVRAIPYSQVLLMLSCDLQGKDEKDKATLDSLLSAVIAELEMGNHDVNRLTKRTSHREVQLIIMRLLSIMMSRVRTSLKPLLGEASAFCSTNAAIALLNNNTIDFCLQVLKVMLDYWKATHGEKSTGSISLLKPHPDSPPPDMSPFFLRPYVKGHANDVFEAYQQLLTEMVIRLPYQIKKLTSSLPSSPPLVFNQAWYSYLCEYMMMPQAPFVKRQVRKLLLFICGSKEKYRQLRDFHALESHVKNVKVICHQGGYDGGARNNAVISLPYDSLITLIEHLKACTEIATTRTINWQKFCLKDESVLSFLIHVSFLLEEGVSPVLLQLLQSALCGSAGIQPSSSPVKQKKDREKSEEGEEAPRYDEAQCIALAQQVNKFLDKALLSQFIRYFLLESNATSVRWQAHSLIFHLYKNSSSLQQEQLLDLMWKLWPLLPVYGRKAIQFVDLLGFFTLKTSASQKKDKDYMEKALGVIRQQNQQLMTHPNSTIYSALQGYVEFDGYYLESEPCLVCNNPEVPWSNIKLSAIKVDSRFTTSTQMVKLIGSHTISKISLRIAELKRSKMVRTLNIYYNNRTVQSVVELKNRPSIWHKAKKCVLTAGQTELKIEFPLSIVACNLMIEYADFYENFQASSETLQCPRCSASVPANPGVCANCGENVFQCHKCRAINYDEKDPFLCNSCGFCKYAKFEYTLTAKPCCAVDPIENEEDRKKATTTINNLLEKADRVYKQLMANIPALEHLLLRIHEHGMVERIPEDSAAAGNPASNVNRGIQQLAQKYGTDCKASFDELSKIVQKVLASRKELVEYERRQRESRAKNASSTTSLSTEGMVRIMTSSSTEKLGTATSQGRCYGCSSAAVEHCITLLRALATSQRYRQDLCSQGLIKELVECNLRNGTVQVRCEVRKLLCLLTQDNPKATNDLNSLLMEKIATALKGHKINPDLAGAVRHEVALLASSLQKEDSCWEQSLRCVMQLFLVGVNSRAPVVMESITLPCLKTLQMLIRSEAPSNKKLKDKTVEALASVRTSGTTAGVNLHKWLAGDPRHSYRAWKQSMPKRQSESSVVKPQKLRTEELRAQVLMRKYASRWLEKTRRHAVKLKLLHSNWLRQVLFSQSSRAARAVACSVMDSLCQVPTRKREILDMLTAYLDDLGAAGESATEYLTLYQCLIHSGHWKHYLALQGLLPHLGNLITQEIERLTHLEETTLTSDLSQGYALKMQTELLASFIEVDSIRQHYKSRLVGCVLNGYLSLRKLIVQRTKLIDETQEKLLELLEEMTTGTESETKAFMSVCVETVKKYELEDLRTPVFIFERLCSIIYPEENDTGEFFITLEKDPQQEDFLQGRMLGNPYSSTEPGMGPLMRDVKNKICQDCELVALLEDDSGMELLVNNKIISLDLPVKDVYKKVWCSENNETEAMRIIYRMRGLLGDATEEFIENLDNKDTEEVDTEEVYKMANVMSECGGLEVMLERLAAIDDLTRGRPLLMVLLKLFGYCIKVKSNRQKLIDPNMGTIRVMLGTLCLALSAESSELVQGSPGGPTITEQIIQIMEPILVEAADQSLETYKTFCAASGDKKDITFLLSTVTTSMVRNNSSLLQLLMRVVPFLTLGNQEKMETLINHFRPYLNFNKFDFDHTTEDDLQLECFCMLTSGIDRSIQGQQLKDLMLGRGIVQDALEYLTVHAPPVKTALLVASDDWKEFTSKPALKYVLRLLTGLSAGHVNTQLWVSADCIPIIHRLEQVSSDQRVGSLAENLMETLKENPNVAAKIEEVRKQTRDEKKRLAMAMREKQLGALGMKTNERGQVKAKSTYVRQLEELGEESGLVCIICREGYMFQPTKVLGIYTFTKRCNVDDFDNRNRKPPSYTTVPGYTTVTHFNVVHVDCHMDAVRHARGRDEWESAALQNANTKCNGLLPVWGPKVPESAFASCLARHNTYLQESTGHRDISYSSTVHDLKLLLLRFAKEKSFSEESGGGGPQSNIYLIPYLAHMALYVINTTRCTAREDKNITNFLEAPPDKWVENCFEAEGPYYWLTMSVLVHSNTKWHENRVAFLRRLIILAQARHCSPQGTASLSDLQPKDYNVYKPALLFFGLINAFYSILWKRVSVSVGEEWAPAVAEYIRHNDQTLLEAGDKLLRTYEDELLLCQSFMEFCDVVGLLSSIPDPDSFLQETLQMVSRTQDA</sequence>
<evidence type="ECO:0000256" key="1">
    <source>
        <dbReference type="ARBA" id="ARBA00009970"/>
    </source>
</evidence>
<dbReference type="PROSITE" id="PS51157">
    <property type="entry name" value="ZF_UBR"/>
    <property type="match status" value="1"/>
</dbReference>
<gene>
    <name evidence="11" type="primary">LOC106462088</name>
</gene>
<organism evidence="10 11">
    <name type="scientific">Limulus polyphemus</name>
    <name type="common">Atlantic horseshoe crab</name>
    <dbReference type="NCBI Taxonomy" id="6850"/>
    <lineage>
        <taxon>Eukaryota</taxon>
        <taxon>Metazoa</taxon>
        <taxon>Ecdysozoa</taxon>
        <taxon>Arthropoda</taxon>
        <taxon>Chelicerata</taxon>
        <taxon>Merostomata</taxon>
        <taxon>Xiphosura</taxon>
        <taxon>Limulidae</taxon>
        <taxon>Limulus</taxon>
    </lineage>
</organism>
<dbReference type="InterPro" id="IPR045189">
    <property type="entry name" value="UBR4-like"/>
</dbReference>
<dbReference type="InterPro" id="IPR045841">
    <property type="entry name" value="E3_UBR4_N"/>
</dbReference>
<keyword evidence="4" id="KW-0862">Zinc</keyword>
<evidence type="ECO:0000256" key="3">
    <source>
        <dbReference type="ARBA" id="ARBA00022771"/>
    </source>
</evidence>
<feature type="compositionally biased region" description="Low complexity" evidence="8">
    <location>
        <begin position="416"/>
        <end position="427"/>
    </location>
</feature>
<feature type="compositionally biased region" description="Polar residues" evidence="8">
    <location>
        <begin position="2993"/>
        <end position="3013"/>
    </location>
</feature>
<dbReference type="SUPFAM" id="SSF50978">
    <property type="entry name" value="WD40 repeat-like"/>
    <property type="match status" value="1"/>
</dbReference>
<dbReference type="PANTHER" id="PTHR21725:SF1">
    <property type="entry name" value="E3 UBIQUITIN-PROTEIN LIGASE UBR4"/>
    <property type="match status" value="1"/>
</dbReference>
<dbReference type="Pfam" id="PF19423">
    <property type="entry name" value="E3_UBR4_N"/>
    <property type="match status" value="1"/>
</dbReference>
<dbReference type="PROSITE" id="PS52043">
    <property type="entry name" value="UBR4_E3"/>
    <property type="match status" value="1"/>
</dbReference>
<name>A0ABM1SMS1_LIMPO</name>
<dbReference type="Pfam" id="PF13764">
    <property type="entry name" value="E3_UbLigase_R4"/>
    <property type="match status" value="1"/>
</dbReference>
<feature type="region of interest" description="Disordered" evidence="8">
    <location>
        <begin position="3390"/>
        <end position="3414"/>
    </location>
</feature>
<comment type="similarity">
    <text evidence="1 7">Belongs to the UBR4 family.</text>
</comment>
<dbReference type="InterPro" id="IPR036322">
    <property type="entry name" value="WD40_repeat_dom_sf"/>
</dbReference>
<keyword evidence="3 7" id="KW-0863">Zinc-finger</keyword>
<evidence type="ECO:0000256" key="4">
    <source>
        <dbReference type="ARBA" id="ARBA00022833"/>
    </source>
</evidence>
<dbReference type="InterPro" id="IPR003126">
    <property type="entry name" value="Znf_UBR"/>
</dbReference>
<dbReference type="SUPFAM" id="SSF48371">
    <property type="entry name" value="ARM repeat"/>
    <property type="match status" value="2"/>
</dbReference>
<keyword evidence="5" id="KW-0112">Calmodulin-binding</keyword>
<protein>
    <submittedName>
        <fullName evidence="11">E3 ubiquitin-protein ligase UBR4-like isoform X1</fullName>
    </submittedName>
</protein>
<reference evidence="11" key="1">
    <citation type="submission" date="2025-08" db="UniProtKB">
        <authorList>
            <consortium name="RefSeq"/>
        </authorList>
    </citation>
    <scope>IDENTIFICATION</scope>
    <source>
        <tissue evidence="11">Muscle</tissue>
    </source>
</reference>
<evidence type="ECO:0000259" key="9">
    <source>
        <dbReference type="PROSITE" id="PS51157"/>
    </source>
</evidence>
<evidence type="ECO:0000256" key="7">
    <source>
        <dbReference type="PROSITE-ProRule" id="PRU01388"/>
    </source>
</evidence>
<dbReference type="InterPro" id="IPR016024">
    <property type="entry name" value="ARM-type_fold"/>
</dbReference>
<dbReference type="RefSeq" id="XP_022244927.1">
    <property type="nucleotide sequence ID" value="XM_022389219.1"/>
</dbReference>
<dbReference type="PANTHER" id="PTHR21725">
    <property type="entry name" value="E3 UBIQUITIN-PROTEIN LIGASE UBR4"/>
    <property type="match status" value="1"/>
</dbReference>
<feature type="compositionally biased region" description="Polar residues" evidence="8">
    <location>
        <begin position="2943"/>
        <end position="2956"/>
    </location>
</feature>
<dbReference type="SMART" id="SM00396">
    <property type="entry name" value="ZnF_UBR1"/>
    <property type="match status" value="1"/>
</dbReference>
<feature type="region of interest" description="Disordered" evidence="8">
    <location>
        <begin position="2910"/>
        <end position="3017"/>
    </location>
</feature>
<feature type="compositionally biased region" description="Basic and acidic residues" evidence="8">
    <location>
        <begin position="3400"/>
        <end position="3414"/>
    </location>
</feature>
<feature type="region of interest" description="Disordered" evidence="8">
    <location>
        <begin position="587"/>
        <end position="625"/>
    </location>
</feature>
<feature type="compositionally biased region" description="Acidic residues" evidence="8">
    <location>
        <begin position="554"/>
        <end position="573"/>
    </location>
</feature>
<dbReference type="Pfam" id="PF24079">
    <property type="entry name" value="UBR4"/>
    <property type="match status" value="1"/>
</dbReference>
<accession>A0ABM1SMS1</accession>
<feature type="compositionally biased region" description="Gly residues" evidence="8">
    <location>
        <begin position="2960"/>
        <end position="2970"/>
    </location>
</feature>
<feature type="region of interest" description="Disordered" evidence="8">
    <location>
        <begin position="403"/>
        <end position="437"/>
    </location>
</feature>
<dbReference type="InterPro" id="IPR047509">
    <property type="entry name" value="UBR4-like_UBR-box"/>
</dbReference>
<dbReference type="InterPro" id="IPR025704">
    <property type="entry name" value="E3_Ub_ligase_UBR4_C"/>
</dbReference>
<feature type="region of interest" description="Disordered" evidence="8">
    <location>
        <begin position="2647"/>
        <end position="2678"/>
    </location>
</feature>
<feature type="region of interest" description="Disordered" evidence="8">
    <location>
        <begin position="540"/>
        <end position="573"/>
    </location>
</feature>